<reference evidence="2 3" key="1">
    <citation type="journal article" date="2013" name="Proc. Natl. Acad. Sci. U.S.A.">
        <title>Fine-scale variation in meiotic recombination in Mimulus inferred from population shotgun sequencing.</title>
        <authorList>
            <person name="Hellsten U."/>
            <person name="Wright K.M."/>
            <person name="Jenkins J."/>
            <person name="Shu S."/>
            <person name="Yuan Y."/>
            <person name="Wessler S.R."/>
            <person name="Schmutz J."/>
            <person name="Willis J.H."/>
            <person name="Rokhsar D.S."/>
        </authorList>
    </citation>
    <scope>NUCLEOTIDE SEQUENCE [LARGE SCALE GENOMIC DNA]</scope>
    <source>
        <strain evidence="3">cv. DUN x IM62</strain>
    </source>
</reference>
<evidence type="ECO:0000313" key="3">
    <source>
        <dbReference type="Proteomes" id="UP000030748"/>
    </source>
</evidence>
<organism evidence="2 3">
    <name type="scientific">Erythranthe guttata</name>
    <name type="common">Yellow monkey flower</name>
    <name type="synonym">Mimulus guttatus</name>
    <dbReference type="NCBI Taxonomy" id="4155"/>
    <lineage>
        <taxon>Eukaryota</taxon>
        <taxon>Viridiplantae</taxon>
        <taxon>Streptophyta</taxon>
        <taxon>Embryophyta</taxon>
        <taxon>Tracheophyta</taxon>
        <taxon>Spermatophyta</taxon>
        <taxon>Magnoliopsida</taxon>
        <taxon>eudicotyledons</taxon>
        <taxon>Gunneridae</taxon>
        <taxon>Pentapetalae</taxon>
        <taxon>asterids</taxon>
        <taxon>lamiids</taxon>
        <taxon>Lamiales</taxon>
        <taxon>Phrymaceae</taxon>
        <taxon>Erythranthe</taxon>
    </lineage>
</organism>
<accession>A0A022QNG2</accession>
<dbReference type="CDD" id="cd22160">
    <property type="entry name" value="F-box_AtFBL13-like"/>
    <property type="match status" value="1"/>
</dbReference>
<gene>
    <name evidence="2" type="ORF">MIMGU_mgv1a018436mg</name>
</gene>
<name>A0A022QNG2_ERYGU</name>
<keyword evidence="3" id="KW-1185">Reference proteome</keyword>
<dbReference type="InterPro" id="IPR055294">
    <property type="entry name" value="FBL60-like"/>
</dbReference>
<dbReference type="InterPro" id="IPR001810">
    <property type="entry name" value="F-box_dom"/>
</dbReference>
<evidence type="ECO:0000259" key="1">
    <source>
        <dbReference type="PROSITE" id="PS50181"/>
    </source>
</evidence>
<sequence>MELYPNSMDMISELPKDILQRILYFLSQKEAVRTSVLSKSWRSIWRTRPNLDLDFSDPTFMDRTREFLYIVDETLLLYRNQDSNIN</sequence>
<dbReference type="AlphaFoldDB" id="A0A022QNG2"/>
<dbReference type="STRING" id="4155.A0A022QNG2"/>
<dbReference type="PANTHER" id="PTHR31293">
    <property type="entry name" value="RNI-LIKE SUPERFAMILY PROTEIN"/>
    <property type="match status" value="1"/>
</dbReference>
<dbReference type="EMBL" id="KI631110">
    <property type="protein sequence ID" value="EYU30252.1"/>
    <property type="molecule type" value="Genomic_DNA"/>
</dbReference>
<dbReference type="PANTHER" id="PTHR31293:SF12">
    <property type="entry name" value="RNI-LIKE SUPERFAMILY PROTEIN"/>
    <property type="match status" value="1"/>
</dbReference>
<dbReference type="PROSITE" id="PS50181">
    <property type="entry name" value="FBOX"/>
    <property type="match status" value="1"/>
</dbReference>
<protein>
    <recommendedName>
        <fullName evidence="1">F-box domain-containing protein</fullName>
    </recommendedName>
</protein>
<dbReference type="SUPFAM" id="SSF81383">
    <property type="entry name" value="F-box domain"/>
    <property type="match status" value="1"/>
</dbReference>
<feature type="domain" description="F-box" evidence="1">
    <location>
        <begin position="8"/>
        <end position="58"/>
    </location>
</feature>
<evidence type="ECO:0000313" key="2">
    <source>
        <dbReference type="EMBL" id="EYU30252.1"/>
    </source>
</evidence>
<dbReference type="Proteomes" id="UP000030748">
    <property type="component" value="Unassembled WGS sequence"/>
</dbReference>
<proteinExistence type="predicted"/>
<dbReference type="Pfam" id="PF00646">
    <property type="entry name" value="F-box"/>
    <property type="match status" value="1"/>
</dbReference>
<dbReference type="InterPro" id="IPR036047">
    <property type="entry name" value="F-box-like_dom_sf"/>
</dbReference>
<dbReference type="Gene3D" id="1.20.1280.50">
    <property type="match status" value="1"/>
</dbReference>
<dbReference type="InterPro" id="IPR053781">
    <property type="entry name" value="F-box_AtFBL13-like"/>
</dbReference>